<dbReference type="Proteomes" id="UP000320585">
    <property type="component" value="Chromosome"/>
</dbReference>
<sequence>MVPFFGLFLGHPLRLTHLVGAVTAITGVYLMSIKSDFTISPGDLMMLLCAIFFSLQILALDYLTQRFDPVLLSSGQFFVTGILNLVLAFMYETPTWTGIEGAMGALLYTGILSSGVAYTLQAVGQKYMPPTEASMILSLEMVFGGLSGVLFLGDTFTERQMAGIAAMCIGVFVSQLPSRAILRLREKPIS</sequence>
<accession>A0A8E4BR65</accession>
<keyword evidence="4 7" id="KW-0812">Transmembrane</keyword>
<comment type="subcellular location">
    <subcellularLocation>
        <location evidence="1">Cell membrane</location>
        <topology evidence="1">Multi-pass membrane protein</topology>
    </subcellularLocation>
</comment>
<dbReference type="AlphaFoldDB" id="A0A8E4BR65"/>
<gene>
    <name evidence="9" type="ORF">Dia5BBH33_04950</name>
</gene>
<dbReference type="SUPFAM" id="SSF103481">
    <property type="entry name" value="Multidrug resistance efflux transporter EmrE"/>
    <property type="match status" value="1"/>
</dbReference>
<dbReference type="InterPro" id="IPR037185">
    <property type="entry name" value="EmrE-like"/>
</dbReference>
<reference evidence="10" key="1">
    <citation type="submission" date="2019-05" db="EMBL/GenBank/DDBJ databases">
        <title>Complete genome sequencing of Dialister sp. strain 5BBH33.</title>
        <authorList>
            <person name="Sakamoto M."/>
            <person name="Murakami T."/>
            <person name="Mori H."/>
        </authorList>
    </citation>
    <scope>NUCLEOTIDE SEQUENCE [LARGE SCALE GENOMIC DNA]</scope>
    <source>
        <strain evidence="10">5BBH33</strain>
    </source>
</reference>
<feature type="transmembrane region" description="Helical" evidence="7">
    <location>
        <begin position="103"/>
        <end position="123"/>
    </location>
</feature>
<evidence type="ECO:0000256" key="5">
    <source>
        <dbReference type="ARBA" id="ARBA00022989"/>
    </source>
</evidence>
<dbReference type="InterPro" id="IPR000620">
    <property type="entry name" value="EamA_dom"/>
</dbReference>
<evidence type="ECO:0000313" key="9">
    <source>
        <dbReference type="EMBL" id="BBK24560.1"/>
    </source>
</evidence>
<keyword evidence="5 7" id="KW-1133">Transmembrane helix</keyword>
<feature type="transmembrane region" description="Helical" evidence="7">
    <location>
        <begin position="12"/>
        <end position="32"/>
    </location>
</feature>
<evidence type="ECO:0000256" key="1">
    <source>
        <dbReference type="ARBA" id="ARBA00004651"/>
    </source>
</evidence>
<evidence type="ECO:0000256" key="2">
    <source>
        <dbReference type="ARBA" id="ARBA00007362"/>
    </source>
</evidence>
<dbReference type="PANTHER" id="PTHR42920:SF5">
    <property type="entry name" value="EAMA DOMAIN-CONTAINING PROTEIN"/>
    <property type="match status" value="1"/>
</dbReference>
<dbReference type="Pfam" id="PF00892">
    <property type="entry name" value="EamA"/>
    <property type="match status" value="1"/>
</dbReference>
<feature type="domain" description="EamA" evidence="8">
    <location>
        <begin position="41"/>
        <end position="173"/>
    </location>
</feature>
<evidence type="ECO:0000313" key="10">
    <source>
        <dbReference type="Proteomes" id="UP000320585"/>
    </source>
</evidence>
<evidence type="ECO:0000256" key="3">
    <source>
        <dbReference type="ARBA" id="ARBA00022475"/>
    </source>
</evidence>
<keyword evidence="6 7" id="KW-0472">Membrane</keyword>
<feature type="transmembrane region" description="Helical" evidence="7">
    <location>
        <begin position="135"/>
        <end position="152"/>
    </location>
</feature>
<name>A0A8E4BR65_9FIRM</name>
<dbReference type="RefSeq" id="WP_232518075.1">
    <property type="nucleotide sequence ID" value="NZ_AP019697.1"/>
</dbReference>
<feature type="transmembrane region" description="Helical" evidence="7">
    <location>
        <begin position="44"/>
        <end position="63"/>
    </location>
</feature>
<protein>
    <recommendedName>
        <fullName evidence="8">EamA domain-containing protein</fullName>
    </recommendedName>
</protein>
<evidence type="ECO:0000256" key="4">
    <source>
        <dbReference type="ARBA" id="ARBA00022692"/>
    </source>
</evidence>
<dbReference type="PANTHER" id="PTHR42920">
    <property type="entry name" value="OS03G0707200 PROTEIN-RELATED"/>
    <property type="match status" value="1"/>
</dbReference>
<comment type="similarity">
    <text evidence="2">Belongs to the EamA transporter family.</text>
</comment>
<evidence type="ECO:0000259" key="8">
    <source>
        <dbReference type="Pfam" id="PF00892"/>
    </source>
</evidence>
<dbReference type="KEGG" id="dho:Dia5BBH33_04950"/>
<keyword evidence="10" id="KW-1185">Reference proteome</keyword>
<dbReference type="GeneID" id="92717422"/>
<dbReference type="EMBL" id="AP019697">
    <property type="protein sequence ID" value="BBK24560.1"/>
    <property type="molecule type" value="Genomic_DNA"/>
</dbReference>
<dbReference type="GO" id="GO:0005886">
    <property type="term" value="C:plasma membrane"/>
    <property type="evidence" value="ECO:0007669"/>
    <property type="project" value="UniProtKB-SubCell"/>
</dbReference>
<evidence type="ECO:0000256" key="6">
    <source>
        <dbReference type="ARBA" id="ARBA00023136"/>
    </source>
</evidence>
<organism evidence="9 10">
    <name type="scientific">Dialister hominis</name>
    <dbReference type="NCBI Taxonomy" id="2582419"/>
    <lineage>
        <taxon>Bacteria</taxon>
        <taxon>Bacillati</taxon>
        <taxon>Bacillota</taxon>
        <taxon>Negativicutes</taxon>
        <taxon>Veillonellales</taxon>
        <taxon>Veillonellaceae</taxon>
        <taxon>Dialister</taxon>
    </lineage>
</organism>
<evidence type="ECO:0000256" key="7">
    <source>
        <dbReference type="SAM" id="Phobius"/>
    </source>
</evidence>
<proteinExistence type="inferred from homology"/>
<dbReference type="InterPro" id="IPR051258">
    <property type="entry name" value="Diverse_Substrate_Transporter"/>
</dbReference>
<feature type="transmembrane region" description="Helical" evidence="7">
    <location>
        <begin position="70"/>
        <end position="91"/>
    </location>
</feature>
<keyword evidence="3" id="KW-1003">Cell membrane</keyword>